<dbReference type="PROSITE" id="PS50011">
    <property type="entry name" value="PROTEIN_KINASE_DOM"/>
    <property type="match status" value="1"/>
</dbReference>
<dbReference type="InterPro" id="IPR001680">
    <property type="entry name" value="WD40_rpt"/>
</dbReference>
<keyword evidence="3 8" id="KW-0418">Kinase</keyword>
<dbReference type="SMART" id="SM00220">
    <property type="entry name" value="S_TKc"/>
    <property type="match status" value="1"/>
</dbReference>
<evidence type="ECO:0000313" key="9">
    <source>
        <dbReference type="Proteomes" id="UP000741013"/>
    </source>
</evidence>
<evidence type="ECO:0000256" key="4">
    <source>
        <dbReference type="ARBA" id="ARBA00022840"/>
    </source>
</evidence>
<keyword evidence="1" id="KW-0808">Transferase</keyword>
<evidence type="ECO:0000313" key="8">
    <source>
        <dbReference type="EMBL" id="MBP2182961.1"/>
    </source>
</evidence>
<keyword evidence="5" id="KW-0853">WD repeat</keyword>
<dbReference type="InterPro" id="IPR008271">
    <property type="entry name" value="Ser/Thr_kinase_AS"/>
</dbReference>
<sequence length="681" mass="71718">MKPVENFEIGRYRVFAELGRGGMGRVLLAGGPDGRLVALKLVHEQFAEDDGFRVRFRREVDASRAVSGAYTAAVVDADPDAPTPWLASVFVPGPSLHDAIAALGALPEESVLRLAAGLAAALIQIHRAELVHRDLKPSNVLLAEDGPRVIDFGIVRALNGSAELTRAGWLIGSPAFMSPEQADGQPVTPASDVFSLASVVIAACTGTSPFTHETTRQTLNAIVVEPPKLTGVPARIRRLVEPCLAKAPADRPTPEQLLESIGPIAPVARAWPDAVHRLITDRQAALAGLLDPGATRVITRDGPPPTRVVERGPTRRRLWPVVAALVVVAGLLGWVLWPDLPDTSVSPPSSSSAADAPPLPEAGVLIGNTPVLDVAFSSDGRTVAALHADYTVQVWAVAGGQRIGQILGPIGAAGTKDAEQAHALAFTPDGRTLRTAREKDAESVVESWDVHSGNRVGEPLVIGSGESYPLGDQVFSPDASRVAAYSSYNSDVELWDVAGRQRSAHLDVSDGVVAGAVFRPDGELLATQGGSGRDFYGVALWDAAGHQLGTPITLPGAEGTQGLETFAFSADGKTLLTAEYVDNHGYVRFWDVANRNQVRDPLKLPGVQSVDRLTLSADGRTLLLSATAGDIGWANLYDVDSGRQLAPTISKVNSARLSPDGKLVATAGQDNTVRLLALPTP</sequence>
<keyword evidence="2 6" id="KW-0547">Nucleotide-binding</keyword>
<evidence type="ECO:0000256" key="3">
    <source>
        <dbReference type="ARBA" id="ARBA00022777"/>
    </source>
</evidence>
<dbReference type="PROSITE" id="PS00108">
    <property type="entry name" value="PROTEIN_KINASE_ST"/>
    <property type="match status" value="1"/>
</dbReference>
<dbReference type="InterPro" id="IPR017441">
    <property type="entry name" value="Protein_kinase_ATP_BS"/>
</dbReference>
<reference evidence="8 9" key="1">
    <citation type="submission" date="2021-03" db="EMBL/GenBank/DDBJ databases">
        <title>Sequencing the genomes of 1000 actinobacteria strains.</title>
        <authorList>
            <person name="Klenk H.-P."/>
        </authorList>
    </citation>
    <scope>NUCLEOTIDE SEQUENCE [LARGE SCALE GENOMIC DNA]</scope>
    <source>
        <strain evidence="8 9">DSM 45510</strain>
    </source>
</reference>
<feature type="repeat" description="WD" evidence="5">
    <location>
        <begin position="645"/>
        <end position="681"/>
    </location>
</feature>
<dbReference type="SUPFAM" id="SSF56112">
    <property type="entry name" value="Protein kinase-like (PK-like)"/>
    <property type="match status" value="1"/>
</dbReference>
<dbReference type="Gene3D" id="1.10.510.10">
    <property type="entry name" value="Transferase(Phosphotransferase) domain 1"/>
    <property type="match status" value="1"/>
</dbReference>
<feature type="domain" description="Protein kinase" evidence="7">
    <location>
        <begin position="12"/>
        <end position="279"/>
    </location>
</feature>
<dbReference type="PANTHER" id="PTHR43289:SF34">
    <property type="entry name" value="SERINE_THREONINE-PROTEIN KINASE YBDM-RELATED"/>
    <property type="match status" value="1"/>
</dbReference>
<keyword evidence="9" id="KW-1185">Reference proteome</keyword>
<accession>A0ABS4PU62</accession>
<dbReference type="Gene3D" id="2.130.10.10">
    <property type="entry name" value="YVTN repeat-like/Quinoprotein amine dehydrogenase"/>
    <property type="match status" value="2"/>
</dbReference>
<evidence type="ECO:0000256" key="6">
    <source>
        <dbReference type="PROSITE-ProRule" id="PRU10141"/>
    </source>
</evidence>
<dbReference type="GO" id="GO:0004674">
    <property type="term" value="F:protein serine/threonine kinase activity"/>
    <property type="evidence" value="ECO:0007669"/>
    <property type="project" value="UniProtKB-KW"/>
</dbReference>
<protein>
    <submittedName>
        <fullName evidence="8">Serine/threonine protein kinase/Tol biopolymer transport system component</fullName>
    </submittedName>
</protein>
<dbReference type="PROSITE" id="PS50082">
    <property type="entry name" value="WD_REPEATS_2"/>
    <property type="match status" value="1"/>
</dbReference>
<dbReference type="SUPFAM" id="SSF69322">
    <property type="entry name" value="Tricorn protease domain 2"/>
    <property type="match status" value="1"/>
</dbReference>
<dbReference type="Pfam" id="PF00069">
    <property type="entry name" value="Pkinase"/>
    <property type="match status" value="1"/>
</dbReference>
<keyword evidence="8" id="KW-0723">Serine/threonine-protein kinase</keyword>
<feature type="binding site" evidence="6">
    <location>
        <position position="40"/>
    </location>
    <ligand>
        <name>ATP</name>
        <dbReference type="ChEBI" id="CHEBI:30616"/>
    </ligand>
</feature>
<dbReference type="SMART" id="SM00320">
    <property type="entry name" value="WD40"/>
    <property type="match status" value="5"/>
</dbReference>
<dbReference type="Gene3D" id="3.30.200.20">
    <property type="entry name" value="Phosphorylase Kinase, domain 1"/>
    <property type="match status" value="1"/>
</dbReference>
<dbReference type="RefSeq" id="WP_209666190.1">
    <property type="nucleotide sequence ID" value="NZ_JAGGMS010000001.1"/>
</dbReference>
<dbReference type="PANTHER" id="PTHR43289">
    <property type="entry name" value="MITOGEN-ACTIVATED PROTEIN KINASE KINASE KINASE 20-RELATED"/>
    <property type="match status" value="1"/>
</dbReference>
<dbReference type="PROSITE" id="PS50294">
    <property type="entry name" value="WD_REPEATS_REGION"/>
    <property type="match status" value="1"/>
</dbReference>
<dbReference type="Pfam" id="PF00400">
    <property type="entry name" value="WD40"/>
    <property type="match status" value="2"/>
</dbReference>
<evidence type="ECO:0000256" key="2">
    <source>
        <dbReference type="ARBA" id="ARBA00022741"/>
    </source>
</evidence>
<evidence type="ECO:0000259" key="7">
    <source>
        <dbReference type="PROSITE" id="PS50011"/>
    </source>
</evidence>
<dbReference type="PROSITE" id="PS00107">
    <property type="entry name" value="PROTEIN_KINASE_ATP"/>
    <property type="match status" value="1"/>
</dbReference>
<name>A0ABS4PU62_9PSEU</name>
<dbReference type="InterPro" id="IPR000719">
    <property type="entry name" value="Prot_kinase_dom"/>
</dbReference>
<keyword evidence="4 6" id="KW-0067">ATP-binding</keyword>
<organism evidence="8 9">
    <name type="scientific">Amycolatopsis magusensis</name>
    <dbReference type="NCBI Taxonomy" id="882444"/>
    <lineage>
        <taxon>Bacteria</taxon>
        <taxon>Bacillati</taxon>
        <taxon>Actinomycetota</taxon>
        <taxon>Actinomycetes</taxon>
        <taxon>Pseudonocardiales</taxon>
        <taxon>Pseudonocardiaceae</taxon>
        <taxon>Amycolatopsis</taxon>
    </lineage>
</organism>
<dbReference type="EMBL" id="JAGGMS010000001">
    <property type="protein sequence ID" value="MBP2182961.1"/>
    <property type="molecule type" value="Genomic_DNA"/>
</dbReference>
<dbReference type="InterPro" id="IPR011009">
    <property type="entry name" value="Kinase-like_dom_sf"/>
</dbReference>
<proteinExistence type="predicted"/>
<dbReference type="CDD" id="cd14014">
    <property type="entry name" value="STKc_PknB_like"/>
    <property type="match status" value="1"/>
</dbReference>
<gene>
    <name evidence="8" type="ORF">JOM49_004487</name>
</gene>
<evidence type="ECO:0000256" key="5">
    <source>
        <dbReference type="PROSITE-ProRule" id="PRU00221"/>
    </source>
</evidence>
<evidence type="ECO:0000256" key="1">
    <source>
        <dbReference type="ARBA" id="ARBA00022679"/>
    </source>
</evidence>
<comment type="caution">
    <text evidence="8">The sequence shown here is derived from an EMBL/GenBank/DDBJ whole genome shotgun (WGS) entry which is preliminary data.</text>
</comment>
<dbReference type="Proteomes" id="UP000741013">
    <property type="component" value="Unassembled WGS sequence"/>
</dbReference>
<dbReference type="InterPro" id="IPR015943">
    <property type="entry name" value="WD40/YVTN_repeat-like_dom_sf"/>
</dbReference>